<dbReference type="InterPro" id="IPR018170">
    <property type="entry name" value="Aldo/ket_reductase_CS"/>
</dbReference>
<comment type="similarity">
    <text evidence="1">Belongs to the aldo/keto reductase family.</text>
</comment>
<evidence type="ECO:0000313" key="8">
    <source>
        <dbReference type="EMBL" id="SFU74987.1"/>
    </source>
</evidence>
<reference evidence="8 9" key="1">
    <citation type="submission" date="2016-10" db="EMBL/GenBank/DDBJ databases">
        <authorList>
            <person name="de Groot N.N."/>
        </authorList>
    </citation>
    <scope>NUCLEOTIDE SEQUENCE [LARGE SCALE GENOMIC DNA]</scope>
    <source>
        <strain evidence="8 9">CGMCC 1.12333</strain>
    </source>
</reference>
<feature type="active site" description="Proton donor" evidence="4">
    <location>
        <position position="55"/>
    </location>
</feature>
<dbReference type="InterPro" id="IPR023210">
    <property type="entry name" value="NADP_OxRdtase_dom"/>
</dbReference>
<feature type="binding site" evidence="5">
    <location>
        <position position="113"/>
    </location>
    <ligand>
        <name>substrate</name>
    </ligand>
</feature>
<feature type="domain" description="NADP-dependent oxidoreductase" evidence="7">
    <location>
        <begin position="26"/>
        <end position="262"/>
    </location>
</feature>
<dbReference type="EMBL" id="FPBK01000019">
    <property type="protein sequence ID" value="SFU74987.1"/>
    <property type="molecule type" value="Genomic_DNA"/>
</dbReference>
<name>A0A1I7IQ16_9FLAO</name>
<dbReference type="Gene3D" id="3.20.20.100">
    <property type="entry name" value="NADP-dependent oxidoreductase domain"/>
    <property type="match status" value="1"/>
</dbReference>
<feature type="site" description="Lowers pKa of active site Tyr" evidence="6">
    <location>
        <position position="80"/>
    </location>
</feature>
<dbReference type="AlphaFoldDB" id="A0A1I7IQ16"/>
<dbReference type="InterPro" id="IPR020471">
    <property type="entry name" value="AKR"/>
</dbReference>
<evidence type="ECO:0000256" key="3">
    <source>
        <dbReference type="ARBA" id="ARBA00023002"/>
    </source>
</evidence>
<dbReference type="PRINTS" id="PR00069">
    <property type="entry name" value="ALDKETRDTASE"/>
</dbReference>
<dbReference type="RefSeq" id="WP_093026402.1">
    <property type="nucleotide sequence ID" value="NZ_FPBK01000019.1"/>
</dbReference>
<evidence type="ECO:0000256" key="5">
    <source>
        <dbReference type="PIRSR" id="PIRSR000097-2"/>
    </source>
</evidence>
<dbReference type="PROSITE" id="PS00798">
    <property type="entry name" value="ALDOKETO_REDUCTASE_1"/>
    <property type="match status" value="1"/>
</dbReference>
<dbReference type="GO" id="GO:0016616">
    <property type="term" value="F:oxidoreductase activity, acting on the CH-OH group of donors, NAD or NADP as acceptor"/>
    <property type="evidence" value="ECO:0007669"/>
    <property type="project" value="UniProtKB-ARBA"/>
</dbReference>
<evidence type="ECO:0000256" key="4">
    <source>
        <dbReference type="PIRSR" id="PIRSR000097-1"/>
    </source>
</evidence>
<keyword evidence="2" id="KW-0521">NADP</keyword>
<dbReference type="Proteomes" id="UP000199138">
    <property type="component" value="Unassembled WGS sequence"/>
</dbReference>
<organism evidence="8 9">
    <name type="scientific">Pustulibacterium marinum</name>
    <dbReference type="NCBI Taxonomy" id="1224947"/>
    <lineage>
        <taxon>Bacteria</taxon>
        <taxon>Pseudomonadati</taxon>
        <taxon>Bacteroidota</taxon>
        <taxon>Flavobacteriia</taxon>
        <taxon>Flavobacteriales</taxon>
        <taxon>Flavobacteriaceae</taxon>
        <taxon>Pustulibacterium</taxon>
    </lineage>
</organism>
<protein>
    <submittedName>
        <fullName evidence="8">Aldo/keto reductase</fullName>
    </submittedName>
</protein>
<gene>
    <name evidence="8" type="ORF">SAMN05216480_11919</name>
</gene>
<dbReference type="STRING" id="1224947.SAMN05216480_11919"/>
<keyword evidence="9" id="KW-1185">Reference proteome</keyword>
<dbReference type="InterPro" id="IPR036812">
    <property type="entry name" value="NAD(P)_OxRdtase_dom_sf"/>
</dbReference>
<evidence type="ECO:0000313" key="9">
    <source>
        <dbReference type="Proteomes" id="UP000199138"/>
    </source>
</evidence>
<dbReference type="PROSITE" id="PS00063">
    <property type="entry name" value="ALDOKETO_REDUCTASE_3"/>
    <property type="match status" value="1"/>
</dbReference>
<keyword evidence="3" id="KW-0560">Oxidoreductase</keyword>
<dbReference type="SUPFAM" id="SSF51430">
    <property type="entry name" value="NAD(P)-linked oxidoreductase"/>
    <property type="match status" value="1"/>
</dbReference>
<evidence type="ECO:0000259" key="7">
    <source>
        <dbReference type="Pfam" id="PF00248"/>
    </source>
</evidence>
<evidence type="ECO:0000256" key="2">
    <source>
        <dbReference type="ARBA" id="ARBA00022857"/>
    </source>
</evidence>
<dbReference type="PANTHER" id="PTHR43827:SF3">
    <property type="entry name" value="NADP-DEPENDENT OXIDOREDUCTASE DOMAIN-CONTAINING PROTEIN"/>
    <property type="match status" value="1"/>
</dbReference>
<evidence type="ECO:0000256" key="1">
    <source>
        <dbReference type="ARBA" id="ARBA00007905"/>
    </source>
</evidence>
<dbReference type="PANTHER" id="PTHR43827">
    <property type="entry name" value="2,5-DIKETO-D-GLUCONIC ACID REDUCTASE"/>
    <property type="match status" value="1"/>
</dbReference>
<accession>A0A1I7IQ16</accession>
<dbReference type="FunFam" id="3.20.20.100:FF:000015">
    <property type="entry name" value="Oxidoreductase, aldo/keto reductase family"/>
    <property type="match status" value="1"/>
</dbReference>
<dbReference type="Pfam" id="PF00248">
    <property type="entry name" value="Aldo_ket_red"/>
    <property type="match status" value="1"/>
</dbReference>
<sequence length="288" mass="33333">MNISDISEKTTLHNNIQMPYLGLGVYKSKDGQEVEKAIASAFDNGYRLIDTASYYNNEEGVGNAIKNSSIPREEIFVTTKVWNDDHGYENTLKAFEISLNKLQLDYIDLYMIHWPMPDLYIETWKAMETLYKTGKVKAIGVCNCMPHHIETLVKECSIKPMVLQNEFHPRLVQEDILDFCKLHNIQMQAWSPLMRGRILDNETLQEIGKKYNKSTAQIILRWNLQKGICTIPKSVHENRIIENASVFDFELTPLEINTINRLDTNERTGAHPDHFIEHFKQKEAKSKS</sequence>
<proteinExistence type="inferred from homology"/>
<dbReference type="PIRSF" id="PIRSF000097">
    <property type="entry name" value="AKR"/>
    <property type="match status" value="1"/>
</dbReference>
<evidence type="ECO:0000256" key="6">
    <source>
        <dbReference type="PIRSR" id="PIRSR000097-3"/>
    </source>
</evidence>